<evidence type="ECO:0000313" key="12">
    <source>
        <dbReference type="Proteomes" id="UP001144612"/>
    </source>
</evidence>
<comment type="PTM">
    <text evidence="7">4'-phosphopantetheine is transferred from CoA to a specific serine of apo-ACP by AcpS. This modification is essential for activity because fatty acids are bound in thioester linkage to the sulfhydryl of the prosthetic group.</text>
</comment>
<comment type="PTM">
    <text evidence="9">4'-phosphopantetheine is transferred from CoA to a specific serine of apo-ACP by acpS.</text>
</comment>
<feature type="domain" description="Carrier" evidence="10">
    <location>
        <begin position="1"/>
        <end position="75"/>
    </location>
</feature>
<dbReference type="PANTHER" id="PTHR20863">
    <property type="entry name" value="ACYL CARRIER PROTEIN"/>
    <property type="match status" value="1"/>
</dbReference>
<dbReference type="Pfam" id="PF00550">
    <property type="entry name" value="PP-binding"/>
    <property type="match status" value="1"/>
</dbReference>
<keyword evidence="2 7" id="KW-0444">Lipid biosynthesis</keyword>
<accession>A0ABT4D7A6</accession>
<keyword evidence="5 7" id="KW-0443">Lipid metabolism</keyword>
<evidence type="ECO:0000256" key="5">
    <source>
        <dbReference type="ARBA" id="ARBA00023098"/>
    </source>
</evidence>
<dbReference type="InterPro" id="IPR009081">
    <property type="entry name" value="PP-bd_ACP"/>
</dbReference>
<keyword evidence="4 7" id="KW-0276">Fatty acid metabolism</keyword>
<gene>
    <name evidence="7 11" type="primary">acpP</name>
    <name evidence="11" type="ORF">OW729_05965</name>
</gene>
<evidence type="ECO:0000256" key="8">
    <source>
        <dbReference type="NCBIfam" id="TIGR00517"/>
    </source>
</evidence>
<comment type="similarity">
    <text evidence="7">Belongs to the acyl carrier protein (ACP) family.</text>
</comment>
<dbReference type="NCBIfam" id="NF002150">
    <property type="entry name" value="PRK00982.1-4"/>
    <property type="match status" value="1"/>
</dbReference>
<comment type="pathway">
    <text evidence="7 9">Lipid metabolism; fatty acid biosynthesis.</text>
</comment>
<dbReference type="RefSeq" id="WP_268060563.1">
    <property type="nucleotide sequence ID" value="NZ_JAPQFJ010000004.1"/>
</dbReference>
<keyword evidence="1 7" id="KW-0596">Phosphopantetheine</keyword>
<evidence type="ECO:0000256" key="4">
    <source>
        <dbReference type="ARBA" id="ARBA00022832"/>
    </source>
</evidence>
<dbReference type="InterPro" id="IPR003231">
    <property type="entry name" value="ACP"/>
</dbReference>
<name>A0ABT4D7A6_9CLOT</name>
<evidence type="ECO:0000256" key="1">
    <source>
        <dbReference type="ARBA" id="ARBA00022450"/>
    </source>
</evidence>
<dbReference type="NCBIfam" id="TIGR00517">
    <property type="entry name" value="acyl_carrier"/>
    <property type="match status" value="1"/>
</dbReference>
<evidence type="ECO:0000256" key="2">
    <source>
        <dbReference type="ARBA" id="ARBA00022516"/>
    </source>
</evidence>
<organism evidence="11 12">
    <name type="scientific">Clostridium brassicae</name>
    <dbReference type="NCBI Taxonomy" id="2999072"/>
    <lineage>
        <taxon>Bacteria</taxon>
        <taxon>Bacillati</taxon>
        <taxon>Bacillota</taxon>
        <taxon>Clostridia</taxon>
        <taxon>Eubacteriales</taxon>
        <taxon>Clostridiaceae</taxon>
        <taxon>Clostridium</taxon>
    </lineage>
</organism>
<comment type="function">
    <text evidence="7 9">Carrier of the growing fatty acid chain in fatty acid biosynthesis.</text>
</comment>
<dbReference type="SUPFAM" id="SSF47336">
    <property type="entry name" value="ACP-like"/>
    <property type="match status" value="1"/>
</dbReference>
<keyword evidence="7" id="KW-0963">Cytoplasm</keyword>
<evidence type="ECO:0000313" key="11">
    <source>
        <dbReference type="EMBL" id="MCY6958154.1"/>
    </source>
</evidence>
<dbReference type="HAMAP" id="MF_01217">
    <property type="entry name" value="Acyl_carrier"/>
    <property type="match status" value="1"/>
</dbReference>
<comment type="subcellular location">
    <subcellularLocation>
        <location evidence="7">Cytoplasm</location>
    </subcellularLocation>
</comment>
<evidence type="ECO:0000259" key="10">
    <source>
        <dbReference type="PROSITE" id="PS50075"/>
    </source>
</evidence>
<reference evidence="11" key="1">
    <citation type="submission" date="2022-12" db="EMBL/GenBank/DDBJ databases">
        <title>Clostridium sp. nov., isolated from industrial wastewater.</title>
        <authorList>
            <person name="Jiayan W."/>
        </authorList>
    </citation>
    <scope>NUCLEOTIDE SEQUENCE</scope>
    <source>
        <strain evidence="11">ZC22-4</strain>
    </source>
</reference>
<dbReference type="Proteomes" id="UP001144612">
    <property type="component" value="Unassembled WGS sequence"/>
</dbReference>
<evidence type="ECO:0000256" key="3">
    <source>
        <dbReference type="ARBA" id="ARBA00022553"/>
    </source>
</evidence>
<dbReference type="PROSITE" id="PS50075">
    <property type="entry name" value="CARRIER"/>
    <property type="match status" value="1"/>
</dbReference>
<keyword evidence="3 7" id="KW-0597">Phosphoprotein</keyword>
<feature type="modified residue" description="O-(pantetheine 4'-phosphoryl)serine" evidence="7">
    <location>
        <position position="35"/>
    </location>
</feature>
<proteinExistence type="inferred from homology"/>
<comment type="caution">
    <text evidence="11">The sequence shown here is derived from an EMBL/GenBank/DDBJ whole genome shotgun (WGS) entry which is preliminary data.</text>
</comment>
<evidence type="ECO:0000256" key="9">
    <source>
        <dbReference type="RuleBase" id="RU003545"/>
    </source>
</evidence>
<dbReference type="EMBL" id="JAPQFJ010000004">
    <property type="protein sequence ID" value="MCY6958154.1"/>
    <property type="molecule type" value="Genomic_DNA"/>
</dbReference>
<sequence>MTFERVRKVVAEHLSMNESEILLGSNFSDDLGIDSLDIFEIVMELEEEFGMEIPTEDLEDMKKIEDLVAYINSKSK</sequence>
<dbReference type="PANTHER" id="PTHR20863:SF76">
    <property type="entry name" value="CARRIER DOMAIN-CONTAINING PROTEIN"/>
    <property type="match status" value="1"/>
</dbReference>
<evidence type="ECO:0000256" key="7">
    <source>
        <dbReference type="HAMAP-Rule" id="MF_01217"/>
    </source>
</evidence>
<evidence type="ECO:0000256" key="6">
    <source>
        <dbReference type="ARBA" id="ARBA00023160"/>
    </source>
</evidence>
<keyword evidence="12" id="KW-1185">Reference proteome</keyword>
<keyword evidence="6 7" id="KW-0275">Fatty acid biosynthesis</keyword>
<dbReference type="Gene3D" id="1.10.1200.10">
    <property type="entry name" value="ACP-like"/>
    <property type="match status" value="1"/>
</dbReference>
<dbReference type="InterPro" id="IPR036736">
    <property type="entry name" value="ACP-like_sf"/>
</dbReference>
<protein>
    <recommendedName>
        <fullName evidence="7 8">Acyl carrier protein</fullName>
        <shortName evidence="7">ACP</shortName>
    </recommendedName>
</protein>
<dbReference type="NCBIfam" id="NF002148">
    <property type="entry name" value="PRK00982.1-2"/>
    <property type="match status" value="1"/>
</dbReference>